<sequence>MSALDPRPRVDKSGRPLTAREAAELVGRSPRTVQRWRAEAREDYERRATARRERAAALRSEGKTYREIADALDCSTGTVGRLLHEHRERAGLPQPGRGRRNTTIPMPGKAAS</sequence>
<comment type="caution">
    <text evidence="2">The sequence shown here is derived from an EMBL/GenBank/DDBJ whole genome shotgun (WGS) entry which is preliminary data.</text>
</comment>
<reference evidence="3" key="1">
    <citation type="journal article" date="2019" name="Int. J. Syst. Evol. Microbiol.">
        <title>The Global Catalogue of Microorganisms (GCM) 10K type strain sequencing project: providing services to taxonomists for standard genome sequencing and annotation.</title>
        <authorList>
            <consortium name="The Broad Institute Genomics Platform"/>
            <consortium name="The Broad Institute Genome Sequencing Center for Infectious Disease"/>
            <person name="Wu L."/>
            <person name="Ma J."/>
        </authorList>
    </citation>
    <scope>NUCLEOTIDE SEQUENCE [LARGE SCALE GENOMIC DNA]</scope>
    <source>
        <strain evidence="3">JCM 11882</strain>
    </source>
</reference>
<organism evidence="2 3">
    <name type="scientific">Dietzia aurantiaca</name>
    <dbReference type="NCBI Taxonomy" id="983873"/>
    <lineage>
        <taxon>Bacteria</taxon>
        <taxon>Bacillati</taxon>
        <taxon>Actinomycetota</taxon>
        <taxon>Actinomycetes</taxon>
        <taxon>Mycobacteriales</taxon>
        <taxon>Dietziaceae</taxon>
        <taxon>Dietzia</taxon>
    </lineage>
</organism>
<dbReference type="EMBL" id="JBHSHP010000040">
    <property type="protein sequence ID" value="MFC4755418.1"/>
    <property type="molecule type" value="Genomic_DNA"/>
</dbReference>
<accession>A0ABV9PUD7</accession>
<gene>
    <name evidence="2" type="ORF">ACFO7U_11610</name>
</gene>
<name>A0ABV9PUD7_9ACTN</name>
<evidence type="ECO:0000313" key="3">
    <source>
        <dbReference type="Proteomes" id="UP001595836"/>
    </source>
</evidence>
<dbReference type="Proteomes" id="UP001595836">
    <property type="component" value="Unassembled WGS sequence"/>
</dbReference>
<keyword evidence="3" id="KW-1185">Reference proteome</keyword>
<dbReference type="SUPFAM" id="SSF46689">
    <property type="entry name" value="Homeodomain-like"/>
    <property type="match status" value="1"/>
</dbReference>
<dbReference type="InterPro" id="IPR009057">
    <property type="entry name" value="Homeodomain-like_sf"/>
</dbReference>
<dbReference type="Pfam" id="PF13384">
    <property type="entry name" value="HTH_23"/>
    <property type="match status" value="1"/>
</dbReference>
<dbReference type="InterPro" id="IPR036388">
    <property type="entry name" value="WH-like_DNA-bd_sf"/>
</dbReference>
<dbReference type="Gene3D" id="1.10.10.10">
    <property type="entry name" value="Winged helix-like DNA-binding domain superfamily/Winged helix DNA-binding domain"/>
    <property type="match status" value="1"/>
</dbReference>
<proteinExistence type="predicted"/>
<evidence type="ECO:0000313" key="2">
    <source>
        <dbReference type="EMBL" id="MFC4755418.1"/>
    </source>
</evidence>
<dbReference type="RefSeq" id="WP_380059643.1">
    <property type="nucleotide sequence ID" value="NZ_JBHSHP010000040.1"/>
</dbReference>
<feature type="compositionally biased region" description="Basic and acidic residues" evidence="1">
    <location>
        <begin position="1"/>
        <end position="14"/>
    </location>
</feature>
<protein>
    <submittedName>
        <fullName evidence="2">Helix-turn-helix domain-containing protein</fullName>
    </submittedName>
</protein>
<evidence type="ECO:0000256" key="1">
    <source>
        <dbReference type="SAM" id="MobiDB-lite"/>
    </source>
</evidence>
<feature type="region of interest" description="Disordered" evidence="1">
    <location>
        <begin position="86"/>
        <end position="112"/>
    </location>
</feature>
<feature type="region of interest" description="Disordered" evidence="1">
    <location>
        <begin position="1"/>
        <end position="28"/>
    </location>
</feature>